<dbReference type="PANTHER" id="PTHR42834">
    <property type="entry name" value="ENDONUCLEASE/EXONUCLEASE/PHOSPHATASE FAMILY PROTEIN (AFU_ORTHOLOGUE AFUA_3G09210)"/>
    <property type="match status" value="1"/>
</dbReference>
<dbReference type="PANTHER" id="PTHR42834:SF1">
    <property type="entry name" value="ENDONUCLEASE_EXONUCLEASE_PHOSPHATASE FAMILY PROTEIN (AFU_ORTHOLOGUE AFUA_3G09210)"/>
    <property type="match status" value="1"/>
</dbReference>
<gene>
    <name evidence="4" type="ORF">GCM10010968_06240</name>
</gene>
<reference evidence="5" key="1">
    <citation type="journal article" date="2019" name="Int. J. Syst. Evol. Microbiol.">
        <title>The Global Catalogue of Microorganisms (GCM) 10K type strain sequencing project: providing services to taxonomists for standard genome sequencing and annotation.</title>
        <authorList>
            <consortium name="The Broad Institute Genomics Platform"/>
            <consortium name="The Broad Institute Genome Sequencing Center for Infectious Disease"/>
            <person name="Wu L."/>
            <person name="Ma J."/>
        </authorList>
    </citation>
    <scope>NUCLEOTIDE SEQUENCE [LARGE SCALE GENOMIC DNA]</scope>
    <source>
        <strain evidence="5">CGMCC 1.6960</strain>
    </source>
</reference>
<dbReference type="InterPro" id="IPR005135">
    <property type="entry name" value="Endo/exonuclease/phosphatase"/>
</dbReference>
<dbReference type="Pfam" id="PF03372">
    <property type="entry name" value="Exo_endo_phos"/>
    <property type="match status" value="1"/>
</dbReference>
<feature type="region of interest" description="Disordered" evidence="1">
    <location>
        <begin position="793"/>
        <end position="842"/>
    </location>
</feature>
<evidence type="ECO:0000259" key="3">
    <source>
        <dbReference type="Pfam" id="PF03372"/>
    </source>
</evidence>
<dbReference type="RefSeq" id="WP_188715938.1">
    <property type="nucleotide sequence ID" value="NZ_BAABBD010000001.1"/>
</dbReference>
<dbReference type="NCBIfam" id="NF033681">
    <property type="entry name" value="ExeM_NucH_DNase"/>
    <property type="match status" value="1"/>
</dbReference>
<dbReference type="InterPro" id="IPR036691">
    <property type="entry name" value="Endo/exonu/phosph_ase_sf"/>
</dbReference>
<evidence type="ECO:0000313" key="4">
    <source>
        <dbReference type="EMBL" id="GGN79378.1"/>
    </source>
</evidence>
<accession>A0ABQ2KEH2</accession>
<evidence type="ECO:0000313" key="5">
    <source>
        <dbReference type="Proteomes" id="UP000626982"/>
    </source>
</evidence>
<organism evidence="4 5">
    <name type="scientific">Agrococcus terreus</name>
    <dbReference type="NCBI Taxonomy" id="574649"/>
    <lineage>
        <taxon>Bacteria</taxon>
        <taxon>Bacillati</taxon>
        <taxon>Actinomycetota</taxon>
        <taxon>Actinomycetes</taxon>
        <taxon>Micrococcales</taxon>
        <taxon>Microbacteriaceae</taxon>
        <taxon>Agrococcus</taxon>
    </lineage>
</organism>
<feature type="domain" description="Endonuclease/exonuclease/phosphatase" evidence="3">
    <location>
        <begin position="494"/>
        <end position="781"/>
    </location>
</feature>
<evidence type="ECO:0000256" key="1">
    <source>
        <dbReference type="SAM" id="MobiDB-lite"/>
    </source>
</evidence>
<dbReference type="Proteomes" id="UP000626982">
    <property type="component" value="Unassembled WGS sequence"/>
</dbReference>
<evidence type="ECO:0000256" key="2">
    <source>
        <dbReference type="SAM" id="SignalP"/>
    </source>
</evidence>
<feature type="chain" id="PRO_5047085704" description="Endonuclease/exonuclease/phosphatase domain-containing protein" evidence="2">
    <location>
        <begin position="28"/>
        <end position="842"/>
    </location>
</feature>
<dbReference type="InterPro" id="IPR047971">
    <property type="entry name" value="ExeM-like"/>
</dbReference>
<dbReference type="SUPFAM" id="SSF56219">
    <property type="entry name" value="DNase I-like"/>
    <property type="match status" value="1"/>
</dbReference>
<sequence>MHARTLLGAGSAVAIALTGLVAAPAHAAEPPVINEFNADIDGTDAHEFVEVLAAPGTDLSGHSIVIVEGDENSNQGKVLRADAVPAANAEGFAVVQYPVNGIQNGSASFLLVEGDAPAAGTVVDGDKDGQLDAGLAFTVVDAVGVHDGGASDLAWGTVLERDFDGRGATVGGASRIADGTDTDSPSDWVRNDFHGAGLPDRPGTPEAGEAFHTPGAPNRIVEAGDPGDEEPPVVGTCDADAVTIGSVQGSGASTPVSGQAVTIRGTVTGDHQSGGFNGITVQDAGDGDPATSDGIFVYAPGAPDVSAGDLVQVTGTATEHFGMTQLASATIVDCGEAGPVIAPVELELPIDDHERFESMLVTLPQELSILEYYDYGRYGQVVVGTDRQFQPTQVAAPGSAQAAAIATANAANRITIDDGRSSQNPDPAIHPGNLEEFTLENGFRGGDTITGITGVLDYRFDTWAIQPTGAGTYAAVNERPAAPSIEGATLEVSSFNVLNYFTTLGSRGAITAEELERQEAKIVAAITELDSAIVGLLEIENNDGAALDTLVAALNAEADDADRWAGIETGDLGTDEITTALIYQPALVAPAGEHAVLDETVDPRFDTSRNRPALAQSFVDLASDQVLTVAVNHLKSKGSACEGDSGTPEQGNCNAVRTQAAAALADWLAGDPTGAGADGSLIIGDLNSYANEDPITTLEAAGWTDLLEAFQGDEAYTYVFDGMLGTLDYGLADEALAPHVVGTEAWHANADEVSLIDYSMQFKQPAQDALFAPDPYRASDHDAVVIGLDLTADEPEVPGPGTGGGHPVHGDDHPGHGSNHPVFGEGGHPGKGKGPRGGPFVR</sequence>
<keyword evidence="2" id="KW-0732">Signal</keyword>
<feature type="signal peptide" evidence="2">
    <location>
        <begin position="1"/>
        <end position="27"/>
    </location>
</feature>
<keyword evidence="5" id="KW-1185">Reference proteome</keyword>
<dbReference type="CDD" id="cd04486">
    <property type="entry name" value="YhcR_OBF_like"/>
    <property type="match status" value="1"/>
</dbReference>
<dbReference type="Gene3D" id="3.60.10.10">
    <property type="entry name" value="Endonuclease/exonuclease/phosphatase"/>
    <property type="match status" value="1"/>
</dbReference>
<name>A0ABQ2KEH2_9MICO</name>
<comment type="caution">
    <text evidence="4">The sequence shown here is derived from an EMBL/GenBank/DDBJ whole genome shotgun (WGS) entry which is preliminary data.</text>
</comment>
<proteinExistence type="predicted"/>
<protein>
    <recommendedName>
        <fullName evidence="3">Endonuclease/exonuclease/phosphatase domain-containing protein</fullName>
    </recommendedName>
</protein>
<dbReference type="EMBL" id="BMLM01000001">
    <property type="protein sequence ID" value="GGN79378.1"/>
    <property type="molecule type" value="Genomic_DNA"/>
</dbReference>